<keyword evidence="10" id="KW-1185">Reference proteome</keyword>
<evidence type="ECO:0000256" key="3">
    <source>
        <dbReference type="ARBA" id="ARBA00029447"/>
    </source>
</evidence>
<evidence type="ECO:0000256" key="4">
    <source>
        <dbReference type="PROSITE-ProRule" id="PRU00284"/>
    </source>
</evidence>
<keyword evidence="6" id="KW-0812">Transmembrane</keyword>
<dbReference type="PROSITE" id="PS50885">
    <property type="entry name" value="HAMP"/>
    <property type="match status" value="1"/>
</dbReference>
<dbReference type="CDD" id="cd11386">
    <property type="entry name" value="MCP_signal"/>
    <property type="match status" value="1"/>
</dbReference>
<dbReference type="GO" id="GO:0005886">
    <property type="term" value="C:plasma membrane"/>
    <property type="evidence" value="ECO:0007669"/>
    <property type="project" value="TreeGrafter"/>
</dbReference>
<proteinExistence type="inferred from homology"/>
<feature type="domain" description="HAMP" evidence="8">
    <location>
        <begin position="190"/>
        <end position="242"/>
    </location>
</feature>
<feature type="domain" description="Methyl-accepting transducer" evidence="7">
    <location>
        <begin position="247"/>
        <end position="476"/>
    </location>
</feature>
<dbReference type="PANTHER" id="PTHR43531:SF14">
    <property type="entry name" value="METHYL-ACCEPTING CHEMOTAXIS PROTEIN I-RELATED"/>
    <property type="match status" value="1"/>
</dbReference>
<dbReference type="Pfam" id="PF00015">
    <property type="entry name" value="MCPsignal"/>
    <property type="match status" value="1"/>
</dbReference>
<evidence type="ECO:0000256" key="1">
    <source>
        <dbReference type="ARBA" id="ARBA00004370"/>
    </source>
</evidence>
<dbReference type="GO" id="GO:0004888">
    <property type="term" value="F:transmembrane signaling receptor activity"/>
    <property type="evidence" value="ECO:0007669"/>
    <property type="project" value="InterPro"/>
</dbReference>
<keyword evidence="2" id="KW-0488">Methylation</keyword>
<dbReference type="SMART" id="SM00304">
    <property type="entry name" value="HAMP"/>
    <property type="match status" value="1"/>
</dbReference>
<keyword evidence="5" id="KW-0175">Coiled coil</keyword>
<accession>A0A931IZX0</accession>
<dbReference type="InterPro" id="IPR004089">
    <property type="entry name" value="MCPsignal_dom"/>
</dbReference>
<dbReference type="RefSeq" id="WP_198109733.1">
    <property type="nucleotide sequence ID" value="NZ_JAEDAK010000002.1"/>
</dbReference>
<keyword evidence="6" id="KW-0472">Membrane</keyword>
<dbReference type="PRINTS" id="PR00260">
    <property type="entry name" value="CHEMTRNSDUCR"/>
</dbReference>
<comment type="subcellular location">
    <subcellularLocation>
        <location evidence="1">Membrane</location>
    </subcellularLocation>
</comment>
<dbReference type="Pfam" id="PF00672">
    <property type="entry name" value="HAMP"/>
    <property type="match status" value="1"/>
</dbReference>
<evidence type="ECO:0000256" key="5">
    <source>
        <dbReference type="SAM" id="Coils"/>
    </source>
</evidence>
<dbReference type="CDD" id="cd06225">
    <property type="entry name" value="HAMP"/>
    <property type="match status" value="1"/>
</dbReference>
<comment type="similarity">
    <text evidence="3">Belongs to the methyl-accepting chemotaxis (MCP) protein family.</text>
</comment>
<dbReference type="AlphaFoldDB" id="A0A931IZX0"/>
<dbReference type="GO" id="GO:0006935">
    <property type="term" value="P:chemotaxis"/>
    <property type="evidence" value="ECO:0007669"/>
    <property type="project" value="InterPro"/>
</dbReference>
<sequence>MLKKSRSLAWQMWTPVIVLCVVTGASAIGLITRTVHLLEESRLQQVAQTAKLEDSLSWHHQAQLYAAQSQALQAVPDEQKSKLQGQREATLARIQALQQELAKLAATPAERQALAAAEQGWNDYKAQADKGSADAGGPQAIQDLHKFQQAGAEELRNAIGAARLKSVYAVTGIVVAICLIMAFSTLHLVRTITNPLGRLTRLAKRIAEGDLTEGVAQDRSDELGTLQHAVEDMRLELVEMVTQARDGADSVRTASSEIAHGNMDLSQRTEHTAAHVQRTSSALTELGSAVRHTAESAATANQLAQSAAGVAQRGGTVVGQVVQTMEEITTSSRKIADIIGVIDGIAFQTNILALNAAVEAARAGEQGRGFAVVASEVRSLASRSAEAAKEIKSLIGSSVERVEHGSKLVQDAGATMQEIVASVGRVSDVIGEISASSSEQSQHLGGVAGSMTELDQMSQSNAALVEQGAAAAESLKEQAAKLASLVSKYQVPGMARR</sequence>
<evidence type="ECO:0000256" key="6">
    <source>
        <dbReference type="SAM" id="Phobius"/>
    </source>
</evidence>
<feature type="transmembrane region" description="Helical" evidence="6">
    <location>
        <begin position="166"/>
        <end position="189"/>
    </location>
</feature>
<feature type="transmembrane region" description="Helical" evidence="6">
    <location>
        <begin position="12"/>
        <end position="32"/>
    </location>
</feature>
<dbReference type="SUPFAM" id="SSF58104">
    <property type="entry name" value="Methyl-accepting chemotaxis protein (MCP) signaling domain"/>
    <property type="match status" value="1"/>
</dbReference>
<dbReference type="InterPro" id="IPR004090">
    <property type="entry name" value="Chemotax_Me-accpt_rcpt"/>
</dbReference>
<organism evidence="9 10">
    <name type="scientific">Inhella proteolytica</name>
    <dbReference type="NCBI Taxonomy" id="2795029"/>
    <lineage>
        <taxon>Bacteria</taxon>
        <taxon>Pseudomonadati</taxon>
        <taxon>Pseudomonadota</taxon>
        <taxon>Betaproteobacteria</taxon>
        <taxon>Burkholderiales</taxon>
        <taxon>Sphaerotilaceae</taxon>
        <taxon>Inhella</taxon>
    </lineage>
</organism>
<dbReference type="FunFam" id="1.10.287.950:FF:000001">
    <property type="entry name" value="Methyl-accepting chemotaxis sensory transducer"/>
    <property type="match status" value="1"/>
</dbReference>
<dbReference type="Proteomes" id="UP000613266">
    <property type="component" value="Unassembled WGS sequence"/>
</dbReference>
<dbReference type="PANTHER" id="PTHR43531">
    <property type="entry name" value="PROTEIN ICFG"/>
    <property type="match status" value="1"/>
</dbReference>
<dbReference type="InterPro" id="IPR051310">
    <property type="entry name" value="MCP_chemotaxis"/>
</dbReference>
<evidence type="ECO:0000259" key="7">
    <source>
        <dbReference type="PROSITE" id="PS50111"/>
    </source>
</evidence>
<gene>
    <name evidence="9" type="ORF">I7X39_04330</name>
</gene>
<reference evidence="9" key="1">
    <citation type="submission" date="2020-12" db="EMBL/GenBank/DDBJ databases">
        <title>The genome sequence of Inhella sp. 1Y17.</title>
        <authorList>
            <person name="Liu Y."/>
        </authorList>
    </citation>
    <scope>NUCLEOTIDE SEQUENCE</scope>
    <source>
        <strain evidence="9">1Y17</strain>
    </source>
</reference>
<keyword evidence="6" id="KW-1133">Transmembrane helix</keyword>
<name>A0A931IZX0_9BURK</name>
<feature type="coiled-coil region" evidence="5">
    <location>
        <begin position="80"/>
        <end position="107"/>
    </location>
</feature>
<keyword evidence="4" id="KW-0807">Transducer</keyword>
<dbReference type="EMBL" id="JAEDAK010000002">
    <property type="protein sequence ID" value="MBH9576128.1"/>
    <property type="molecule type" value="Genomic_DNA"/>
</dbReference>
<dbReference type="SMART" id="SM00283">
    <property type="entry name" value="MA"/>
    <property type="match status" value="1"/>
</dbReference>
<evidence type="ECO:0000313" key="9">
    <source>
        <dbReference type="EMBL" id="MBH9576128.1"/>
    </source>
</evidence>
<dbReference type="GO" id="GO:0007165">
    <property type="term" value="P:signal transduction"/>
    <property type="evidence" value="ECO:0007669"/>
    <property type="project" value="UniProtKB-KW"/>
</dbReference>
<dbReference type="PROSITE" id="PS50111">
    <property type="entry name" value="CHEMOTAXIS_TRANSDUC_2"/>
    <property type="match status" value="1"/>
</dbReference>
<comment type="caution">
    <text evidence="9">The sequence shown here is derived from an EMBL/GenBank/DDBJ whole genome shotgun (WGS) entry which is preliminary data.</text>
</comment>
<evidence type="ECO:0000313" key="10">
    <source>
        <dbReference type="Proteomes" id="UP000613266"/>
    </source>
</evidence>
<evidence type="ECO:0000256" key="2">
    <source>
        <dbReference type="ARBA" id="ARBA00022481"/>
    </source>
</evidence>
<evidence type="ECO:0000259" key="8">
    <source>
        <dbReference type="PROSITE" id="PS50885"/>
    </source>
</evidence>
<dbReference type="Gene3D" id="1.10.287.950">
    <property type="entry name" value="Methyl-accepting chemotaxis protein"/>
    <property type="match status" value="1"/>
</dbReference>
<protein>
    <submittedName>
        <fullName evidence="9">HAMP domain-containing protein</fullName>
    </submittedName>
</protein>
<dbReference type="InterPro" id="IPR003660">
    <property type="entry name" value="HAMP_dom"/>
</dbReference>